<proteinExistence type="predicted"/>
<protein>
    <submittedName>
        <fullName evidence="1">Uncharacterized protein</fullName>
    </submittedName>
</protein>
<dbReference type="AlphaFoldDB" id="E1YCN3"/>
<dbReference type="EMBL" id="FR695868">
    <property type="protein sequence ID" value="CBX28327.1"/>
    <property type="molecule type" value="Genomic_DNA"/>
</dbReference>
<reference evidence="1" key="1">
    <citation type="journal article" date="2011" name="Environ. Microbiol.">
        <title>Genomic insights into the metabolic potential of the polycyclic aromatic hydrocarbon degrading sulfate-reducing Deltaproteobacterium N47.</title>
        <authorList>
            <person name="Bergmann F."/>
            <person name="Selesi D."/>
            <person name="Weinmaier T."/>
            <person name="Tischler P."/>
            <person name="Rattei T."/>
            <person name="Meckenstock R.U."/>
        </authorList>
    </citation>
    <scope>NUCLEOTIDE SEQUENCE</scope>
</reference>
<name>E1YCN3_9BACT</name>
<gene>
    <name evidence="1" type="ORF">N47_G36510</name>
</gene>
<evidence type="ECO:0000313" key="1">
    <source>
        <dbReference type="EMBL" id="CBX28327.1"/>
    </source>
</evidence>
<organism evidence="1">
    <name type="scientific">uncultured Desulfobacterium sp</name>
    <dbReference type="NCBI Taxonomy" id="201089"/>
    <lineage>
        <taxon>Bacteria</taxon>
        <taxon>Pseudomonadati</taxon>
        <taxon>Thermodesulfobacteriota</taxon>
        <taxon>Desulfobacteria</taxon>
        <taxon>Desulfobacterales</taxon>
        <taxon>Desulfobacteriaceae</taxon>
        <taxon>Desulfobacterium</taxon>
        <taxon>environmental samples</taxon>
    </lineage>
</organism>
<sequence length="53" mass="6049">MTYSYPISGAIKKKRLNCYTGKVKPIYRGPEWDEPSVATLPSAHPIPKNMLYH</sequence>
<accession>E1YCN3</accession>